<dbReference type="Gene3D" id="1.25.40.10">
    <property type="entry name" value="Tetratricopeptide repeat domain"/>
    <property type="match status" value="1"/>
</dbReference>
<dbReference type="RefSeq" id="XP_022098361.1">
    <property type="nucleotide sequence ID" value="XM_022242669.1"/>
</dbReference>
<dbReference type="InterPro" id="IPR019734">
    <property type="entry name" value="TPR_rpt"/>
</dbReference>
<evidence type="ECO:0000256" key="6">
    <source>
        <dbReference type="ARBA" id="ARBA00039954"/>
    </source>
</evidence>
<feature type="region of interest" description="Disordered" evidence="8">
    <location>
        <begin position="83"/>
        <end position="110"/>
    </location>
</feature>
<dbReference type="Pfam" id="PF08238">
    <property type="entry name" value="Sel1"/>
    <property type="match status" value="5"/>
</dbReference>
<dbReference type="InterPro" id="IPR052323">
    <property type="entry name" value="LRP2-binding"/>
</dbReference>
<comment type="subcellular location">
    <subcellularLocation>
        <location evidence="1">Cytoplasm</location>
    </subcellularLocation>
</comment>
<evidence type="ECO:0000256" key="4">
    <source>
        <dbReference type="ARBA" id="ARBA00022803"/>
    </source>
</evidence>
<evidence type="ECO:0000256" key="5">
    <source>
        <dbReference type="ARBA" id="ARBA00037614"/>
    </source>
</evidence>
<evidence type="ECO:0000256" key="1">
    <source>
        <dbReference type="ARBA" id="ARBA00004496"/>
    </source>
</evidence>
<dbReference type="AlphaFoldDB" id="A0A8B7Z4U1"/>
<accession>A0A8B7Z4U1</accession>
<dbReference type="GeneID" id="110983421"/>
<comment type="function">
    <text evidence="5">May act as an adapter that regulates LRP2 function.</text>
</comment>
<organism evidence="9 10">
    <name type="scientific">Acanthaster planci</name>
    <name type="common">Crown-of-thorns starfish</name>
    <dbReference type="NCBI Taxonomy" id="133434"/>
    <lineage>
        <taxon>Eukaryota</taxon>
        <taxon>Metazoa</taxon>
        <taxon>Echinodermata</taxon>
        <taxon>Eleutherozoa</taxon>
        <taxon>Asterozoa</taxon>
        <taxon>Asteroidea</taxon>
        <taxon>Valvatacea</taxon>
        <taxon>Valvatida</taxon>
        <taxon>Acanthasteridae</taxon>
        <taxon>Acanthaster</taxon>
    </lineage>
</organism>
<keyword evidence="2" id="KW-0963">Cytoplasm</keyword>
<keyword evidence="9" id="KW-1185">Reference proteome</keyword>
<dbReference type="SMART" id="SM00028">
    <property type="entry name" value="TPR"/>
    <property type="match status" value="1"/>
</dbReference>
<evidence type="ECO:0000256" key="8">
    <source>
        <dbReference type="SAM" id="MobiDB-lite"/>
    </source>
</evidence>
<dbReference type="GO" id="GO:0005737">
    <property type="term" value="C:cytoplasm"/>
    <property type="evidence" value="ECO:0007669"/>
    <property type="project" value="UniProtKB-SubCell"/>
</dbReference>
<dbReference type="InterPro" id="IPR006597">
    <property type="entry name" value="Sel1-like"/>
</dbReference>
<dbReference type="Proteomes" id="UP000694845">
    <property type="component" value="Unplaced"/>
</dbReference>
<name>A0A8B7Z4U1_ACAPL</name>
<dbReference type="SUPFAM" id="SSF81901">
    <property type="entry name" value="HCP-like"/>
    <property type="match status" value="1"/>
</dbReference>
<dbReference type="InterPro" id="IPR011990">
    <property type="entry name" value="TPR-like_helical_dom_sf"/>
</dbReference>
<reference evidence="10" key="1">
    <citation type="submission" date="2025-08" db="UniProtKB">
        <authorList>
            <consortium name="RefSeq"/>
        </authorList>
    </citation>
    <scope>IDENTIFICATION</scope>
</reference>
<evidence type="ECO:0000256" key="2">
    <source>
        <dbReference type="ARBA" id="ARBA00022490"/>
    </source>
</evidence>
<dbReference type="PROSITE" id="PS50005">
    <property type="entry name" value="TPR"/>
    <property type="match status" value="1"/>
</dbReference>
<dbReference type="CTD" id="55805"/>
<evidence type="ECO:0000256" key="3">
    <source>
        <dbReference type="ARBA" id="ARBA00022737"/>
    </source>
</evidence>
<evidence type="ECO:0000256" key="7">
    <source>
        <dbReference type="PROSITE-ProRule" id="PRU00339"/>
    </source>
</evidence>
<protein>
    <recommendedName>
        <fullName evidence="6">LRP2-binding protein</fullName>
    </recommendedName>
</protein>
<feature type="repeat" description="TPR" evidence="7">
    <location>
        <begin position="145"/>
        <end position="178"/>
    </location>
</feature>
<dbReference type="PANTHER" id="PTHR44554">
    <property type="entry name" value="LRP2-BINDING PROTEIN"/>
    <property type="match status" value="1"/>
</dbReference>
<gene>
    <name evidence="10" type="primary">LOC110983421</name>
</gene>
<evidence type="ECO:0000313" key="10">
    <source>
        <dbReference type="RefSeq" id="XP_022098361.1"/>
    </source>
</evidence>
<proteinExistence type="predicted"/>
<dbReference type="KEGG" id="aplc:110983421"/>
<dbReference type="SMART" id="SM00671">
    <property type="entry name" value="SEL1"/>
    <property type="match status" value="6"/>
</dbReference>
<dbReference type="PANTHER" id="PTHR44554:SF1">
    <property type="entry name" value="LRP2-BINDING PROTEIN"/>
    <property type="match status" value="1"/>
</dbReference>
<keyword evidence="4 7" id="KW-0802">TPR repeat</keyword>
<dbReference type="OrthoDB" id="2384430at2759"/>
<keyword evidence="3" id="KW-0677">Repeat</keyword>
<sequence>MQYLVYQDTILKAVAQIHQPCPTSTSHSTRTCICSKYRSPPSAPRLGSGKPVHSNRRKGGLCLVPQLAPCSPALGLSQLSTPMEHQLQKTLPPAEPLPRRGSDDGSLQTRSLHILDDEVAKEKEKRDLDDRVERLLLTQIKEGNTIALFQLGQFYFEQGAYEEAAVYFKRSVDQCKDYQAMFQLGIMYYDSLGVKEDHKTGFEYMTAVAGSGSKRAKHLVPFAQYNVGRAHFEGYGVRQSDGEAERWWLLAADDGNPRASVKAQTVLGMYYSRDCSLDLKKAFFWHSEATGNGSLESQGALGVMYETGQGCRKNSDSAFECLKEASERGNVYAMGNLVAHYYEKKLYTKAAELAARVSQLDDVEELSKETDCLPAFVAKGIALGCFYYARCLHLGHGVKKDKDLAQKYYSRAFEFDGSVAQRLQDRVTHGEI</sequence>
<evidence type="ECO:0000313" key="9">
    <source>
        <dbReference type="Proteomes" id="UP000694845"/>
    </source>
</evidence>